<feature type="domain" description="RDD" evidence="6">
    <location>
        <begin position="18"/>
        <end position="150"/>
    </location>
</feature>
<keyword evidence="2 5" id="KW-0812">Transmembrane</keyword>
<dbReference type="PANTHER" id="PTHR38480:SF1">
    <property type="entry name" value="SLR0254 PROTEIN"/>
    <property type="match status" value="1"/>
</dbReference>
<dbReference type="Proteomes" id="UP000237846">
    <property type="component" value="Unassembled WGS sequence"/>
</dbReference>
<evidence type="ECO:0000256" key="1">
    <source>
        <dbReference type="ARBA" id="ARBA00004141"/>
    </source>
</evidence>
<proteinExistence type="predicted"/>
<comment type="caution">
    <text evidence="7">The sequence shown here is derived from an EMBL/GenBank/DDBJ whole genome shotgun (WGS) entry which is preliminary data.</text>
</comment>
<keyword evidence="4 5" id="KW-0472">Membrane</keyword>
<evidence type="ECO:0000256" key="4">
    <source>
        <dbReference type="ARBA" id="ARBA00023136"/>
    </source>
</evidence>
<feature type="transmembrane region" description="Helical" evidence="5">
    <location>
        <begin position="62"/>
        <end position="83"/>
    </location>
</feature>
<evidence type="ECO:0000256" key="2">
    <source>
        <dbReference type="ARBA" id="ARBA00022692"/>
    </source>
</evidence>
<name>A0A2T0Q4D5_9ACTN</name>
<evidence type="ECO:0000259" key="6">
    <source>
        <dbReference type="Pfam" id="PF06271"/>
    </source>
</evidence>
<dbReference type="EMBL" id="PVZC01000004">
    <property type="protein sequence ID" value="PRX98677.1"/>
    <property type="molecule type" value="Genomic_DNA"/>
</dbReference>
<gene>
    <name evidence="7" type="ORF">CLV72_104256</name>
</gene>
<evidence type="ECO:0000313" key="8">
    <source>
        <dbReference type="Proteomes" id="UP000237846"/>
    </source>
</evidence>
<reference evidence="7 8" key="1">
    <citation type="submission" date="2018-03" db="EMBL/GenBank/DDBJ databases">
        <title>Genomic Encyclopedia of Archaeal and Bacterial Type Strains, Phase II (KMG-II): from individual species to whole genera.</title>
        <authorList>
            <person name="Goeker M."/>
        </authorList>
    </citation>
    <scope>NUCLEOTIDE SEQUENCE [LARGE SCALE GENOMIC DNA]</scope>
    <source>
        <strain evidence="7 8">DSM 45601</strain>
    </source>
</reference>
<protein>
    <submittedName>
        <fullName evidence="7">Putative RDD family membrane protein YckC</fullName>
    </submittedName>
</protein>
<evidence type="ECO:0000256" key="3">
    <source>
        <dbReference type="ARBA" id="ARBA00022989"/>
    </source>
</evidence>
<keyword evidence="3 5" id="KW-1133">Transmembrane helix</keyword>
<dbReference type="RefSeq" id="WP_170140983.1">
    <property type="nucleotide sequence ID" value="NZ_PVZC01000004.1"/>
</dbReference>
<dbReference type="AlphaFoldDB" id="A0A2T0Q4D5"/>
<feature type="transmembrane region" description="Helical" evidence="5">
    <location>
        <begin position="30"/>
        <end position="50"/>
    </location>
</feature>
<feature type="transmembrane region" description="Helical" evidence="5">
    <location>
        <begin position="118"/>
        <end position="138"/>
    </location>
</feature>
<comment type="subcellular location">
    <subcellularLocation>
        <location evidence="1">Membrane</location>
        <topology evidence="1">Multi-pass membrane protein</topology>
    </subcellularLocation>
</comment>
<organism evidence="7 8">
    <name type="scientific">Allonocardiopsis opalescens</name>
    <dbReference type="NCBI Taxonomy" id="1144618"/>
    <lineage>
        <taxon>Bacteria</taxon>
        <taxon>Bacillati</taxon>
        <taxon>Actinomycetota</taxon>
        <taxon>Actinomycetes</taxon>
        <taxon>Streptosporangiales</taxon>
        <taxon>Allonocardiopsis</taxon>
    </lineage>
</organism>
<dbReference type="InterPro" id="IPR010432">
    <property type="entry name" value="RDD"/>
</dbReference>
<evidence type="ECO:0000256" key="5">
    <source>
        <dbReference type="SAM" id="Phobius"/>
    </source>
</evidence>
<evidence type="ECO:0000313" key="7">
    <source>
        <dbReference type="EMBL" id="PRX98677.1"/>
    </source>
</evidence>
<accession>A0A2T0Q4D5</accession>
<dbReference type="GO" id="GO:0016020">
    <property type="term" value="C:membrane"/>
    <property type="evidence" value="ECO:0007669"/>
    <property type="project" value="UniProtKB-SubCell"/>
</dbReference>
<dbReference type="PANTHER" id="PTHR38480">
    <property type="entry name" value="SLR0254 PROTEIN"/>
    <property type="match status" value="1"/>
</dbReference>
<keyword evidence="8" id="KW-1185">Reference proteome</keyword>
<dbReference type="Pfam" id="PF06271">
    <property type="entry name" value="RDD"/>
    <property type="match status" value="1"/>
</dbReference>
<sequence length="161" mass="17428">MTGAADETVADPPRTRVVGRRVAQAALDHLLIGSAVLAMTVPALVGVLYLESRGVERTTAAYLVGAVLFAAGTAADWFVLAWWPHRHGGRTPAMRRLGLRVLTETGEAPRLRAHTLRWLLGVVDFACYGLVGLAVMLCTPQRQRLGDLVARTVVVRAPVRR</sequence>